<name>A0A8I6WPJ1_HORVV</name>
<feature type="region of interest" description="Disordered" evidence="1">
    <location>
        <begin position="44"/>
        <end position="63"/>
    </location>
</feature>
<reference evidence="3" key="2">
    <citation type="submission" date="2020-10" db="EMBL/GenBank/DDBJ databases">
        <authorList>
            <person name="Scholz U."/>
            <person name="Mascher M."/>
            <person name="Fiebig A."/>
        </authorList>
    </citation>
    <scope>NUCLEOTIDE SEQUENCE [LARGE SCALE GENOMIC DNA]</scope>
    <source>
        <strain evidence="3">cv. Morex</strain>
    </source>
</reference>
<proteinExistence type="predicted"/>
<feature type="region of interest" description="Disordered" evidence="1">
    <location>
        <begin position="293"/>
        <end position="323"/>
    </location>
</feature>
<dbReference type="Pfam" id="PF00855">
    <property type="entry name" value="PWWP"/>
    <property type="match status" value="1"/>
</dbReference>
<dbReference type="AlphaFoldDB" id="A0A8I6WPJ1"/>
<keyword evidence="4" id="KW-1185">Reference proteome</keyword>
<dbReference type="Proteomes" id="UP000011116">
    <property type="component" value="Chromosome 1H"/>
</dbReference>
<feature type="region of interest" description="Disordered" evidence="1">
    <location>
        <begin position="1"/>
        <end position="37"/>
    </location>
</feature>
<evidence type="ECO:0000313" key="3">
    <source>
        <dbReference type="EnsemblPlants" id="HORVU.MOREX.r3.1HG0012860.1.CDS1"/>
    </source>
</evidence>
<accession>A0A8I6WPJ1</accession>
<dbReference type="RefSeq" id="XP_044947085.1">
    <property type="nucleotide sequence ID" value="XM_045091150.1"/>
</dbReference>
<dbReference type="SMART" id="SM00293">
    <property type="entry name" value="PWWP"/>
    <property type="match status" value="1"/>
</dbReference>
<feature type="domain" description="PWWP" evidence="2">
    <location>
        <begin position="88"/>
        <end position="151"/>
    </location>
</feature>
<dbReference type="Gene3D" id="2.30.30.140">
    <property type="match status" value="1"/>
</dbReference>
<protein>
    <recommendedName>
        <fullName evidence="2">PWWP domain-containing protein</fullName>
    </recommendedName>
</protein>
<feature type="compositionally biased region" description="Low complexity" evidence="1">
    <location>
        <begin position="51"/>
        <end position="61"/>
    </location>
</feature>
<dbReference type="CDD" id="cd05162">
    <property type="entry name" value="PWWP"/>
    <property type="match status" value="1"/>
</dbReference>
<dbReference type="EnsemblPlants" id="HORVU.MOREX.r3.1HG0012860.1">
    <property type="protein sequence ID" value="HORVU.MOREX.r3.1HG0012860.1.CDS1"/>
    <property type="gene ID" value="HORVU.MOREX.r3.1HG0012860"/>
</dbReference>
<sequence length="567" mass="60381">MAPATLSTEEGAVAKNVGEGQGSASAPPERRVRSLHPDVAELFRARRTRKQAASPARAAKGGAEEEGRARYNYVFEREEADEAALPAPPRLVWAKVRGYHWWPAQVFDPADASALALGERRRRGAALVAHFWDRTFAWEADPAALRPFREGFPRFAAVDRAHVPRWGAHKTMSPFASAVDAALGEVARRVDFGLSCDCAISRGVARRQVVDNPGVREGAHGAVVDTAFARDAFRGDVFLEYLSALAVAPLAGADRLELTVATAQLRSFTRWRGTRGLPVYTVWYGIRDTADGAMGGTPARRGRASGTPKRGRPRGDSADGKCKMSRCVTCGRPREGAEDALELENYEPAPQPQSHKTTTKMGKLMRRAARRMSLSPVTRRADLGTPPANAGAVTRGTSAAAAADHAAQPHDVAVTTAAAGHTAQPPHDVAATTAAPPAKTPQSVGLNNKDEQARLTGLLLNFTGPTAVPPASDLVDIFSRFGPVVEARAEGFSVAVVVFESSLDAAAAFAGTAKIGALLPNLASFRLAYSLSAESPQSPMNADEMDHLLDQADKMDLLDLLALEALQ</sequence>
<dbReference type="PANTHER" id="PTHR42851">
    <property type="entry name" value="ALDOLASE-RELATED"/>
    <property type="match status" value="1"/>
</dbReference>
<dbReference type="GeneID" id="123396102"/>
<reference evidence="4" key="1">
    <citation type="journal article" date="2012" name="Nature">
        <title>A physical, genetic and functional sequence assembly of the barley genome.</title>
        <authorList>
            <consortium name="The International Barley Genome Sequencing Consortium"/>
            <person name="Mayer K.F."/>
            <person name="Waugh R."/>
            <person name="Brown J.W."/>
            <person name="Schulman A."/>
            <person name="Langridge P."/>
            <person name="Platzer M."/>
            <person name="Fincher G.B."/>
            <person name="Muehlbauer G.J."/>
            <person name="Sato K."/>
            <person name="Close T.J."/>
            <person name="Wise R.P."/>
            <person name="Stein N."/>
        </authorList>
    </citation>
    <scope>NUCLEOTIDE SEQUENCE [LARGE SCALE GENOMIC DNA]</scope>
    <source>
        <strain evidence="4">cv. Morex</strain>
    </source>
</reference>
<feature type="compositionally biased region" description="Low complexity" evidence="1">
    <location>
        <begin position="430"/>
        <end position="441"/>
    </location>
</feature>
<dbReference type="SUPFAM" id="SSF63748">
    <property type="entry name" value="Tudor/PWWP/MBT"/>
    <property type="match status" value="1"/>
</dbReference>
<evidence type="ECO:0000313" key="4">
    <source>
        <dbReference type="Proteomes" id="UP000011116"/>
    </source>
</evidence>
<dbReference type="InterPro" id="IPR053063">
    <property type="entry name" value="PWWP_domain_containing_PDP"/>
</dbReference>
<evidence type="ECO:0000259" key="2">
    <source>
        <dbReference type="PROSITE" id="PS50812"/>
    </source>
</evidence>
<dbReference type="InterPro" id="IPR000313">
    <property type="entry name" value="PWWP_dom"/>
</dbReference>
<dbReference type="PANTHER" id="PTHR42851:SF26">
    <property type="entry name" value="RRM DOMAIN-CONTAINING PROTEIN"/>
    <property type="match status" value="1"/>
</dbReference>
<evidence type="ECO:0000256" key="1">
    <source>
        <dbReference type="SAM" id="MobiDB-lite"/>
    </source>
</evidence>
<dbReference type="KEGG" id="hvg:123396102"/>
<dbReference type="Gramene" id="HORVU.MOREX.r3.1HG0012860.1">
    <property type="protein sequence ID" value="HORVU.MOREX.r3.1HG0012860.1.CDS1"/>
    <property type="gene ID" value="HORVU.MOREX.r3.1HG0012860"/>
</dbReference>
<reference evidence="3" key="3">
    <citation type="submission" date="2022-01" db="UniProtKB">
        <authorList>
            <consortium name="EnsemblPlants"/>
        </authorList>
    </citation>
    <scope>IDENTIFICATION</scope>
    <source>
        <strain evidence="3">subsp. vulgare</strain>
    </source>
</reference>
<dbReference type="Gramene" id="HORVU.MOREX.r2.1HG0009760.1">
    <property type="protein sequence ID" value="HORVU.MOREX.r2.1HG0009760.1.CDS.1"/>
    <property type="gene ID" value="HORVU.MOREX.r2.1HG0009760"/>
</dbReference>
<feature type="compositionally biased region" description="Low complexity" evidence="1">
    <location>
        <begin position="390"/>
        <end position="419"/>
    </location>
</feature>
<dbReference type="OrthoDB" id="62853at2759"/>
<gene>
    <name evidence="3" type="primary">LOC123396102</name>
</gene>
<dbReference type="PROSITE" id="PS50812">
    <property type="entry name" value="PWWP"/>
    <property type="match status" value="1"/>
</dbReference>
<feature type="compositionally biased region" description="Basic and acidic residues" evidence="1">
    <location>
        <begin position="313"/>
        <end position="322"/>
    </location>
</feature>
<organism evidence="3 4">
    <name type="scientific">Hordeum vulgare subsp. vulgare</name>
    <name type="common">Domesticated barley</name>
    <dbReference type="NCBI Taxonomy" id="112509"/>
    <lineage>
        <taxon>Eukaryota</taxon>
        <taxon>Viridiplantae</taxon>
        <taxon>Streptophyta</taxon>
        <taxon>Embryophyta</taxon>
        <taxon>Tracheophyta</taxon>
        <taxon>Spermatophyta</taxon>
        <taxon>Magnoliopsida</taxon>
        <taxon>Liliopsida</taxon>
        <taxon>Poales</taxon>
        <taxon>Poaceae</taxon>
        <taxon>BOP clade</taxon>
        <taxon>Pooideae</taxon>
        <taxon>Triticodae</taxon>
        <taxon>Triticeae</taxon>
        <taxon>Hordeinae</taxon>
        <taxon>Hordeum</taxon>
    </lineage>
</organism>
<feature type="compositionally biased region" description="Basic and acidic residues" evidence="1">
    <location>
        <begin position="28"/>
        <end position="37"/>
    </location>
</feature>
<feature type="region of interest" description="Disordered" evidence="1">
    <location>
        <begin position="371"/>
        <end position="445"/>
    </location>
</feature>